<name>A0ABR4TME3_9PROT</name>
<gene>
    <name evidence="1" type="ORF">SMB34_05200</name>
</gene>
<evidence type="ECO:0008006" key="3">
    <source>
        <dbReference type="Google" id="ProtNLM"/>
    </source>
</evidence>
<accession>A0ABR4TME3</accession>
<dbReference type="Proteomes" id="UP000027463">
    <property type="component" value="Unassembled WGS sequence"/>
</dbReference>
<dbReference type="Pfam" id="PF14091">
    <property type="entry name" value="DUF4269"/>
    <property type="match status" value="1"/>
</dbReference>
<protein>
    <recommendedName>
        <fullName evidence="3">DUF4269 domain-containing protein</fullName>
    </recommendedName>
</protein>
<evidence type="ECO:0000313" key="1">
    <source>
        <dbReference type="EMBL" id="KEO55813.1"/>
    </source>
</evidence>
<reference evidence="1 2" key="1">
    <citation type="submission" date="2013-07" db="EMBL/GenBank/DDBJ databases">
        <title>Thalassospira permensis NBRC 106175 Genome Sequencing.</title>
        <authorList>
            <person name="Lai Q."/>
            <person name="Shao Z."/>
        </authorList>
    </citation>
    <scope>NUCLEOTIDE SEQUENCE [LARGE SCALE GENOMIC DNA]</scope>
    <source>
        <strain evidence="1 2">NBRC 106175</strain>
    </source>
</reference>
<dbReference type="InterPro" id="IPR025365">
    <property type="entry name" value="DUF4269"/>
</dbReference>
<organism evidence="1 2">
    <name type="scientific">Thalassospira permensis NBRC 106175</name>
    <dbReference type="NCBI Taxonomy" id="1353532"/>
    <lineage>
        <taxon>Bacteria</taxon>
        <taxon>Pseudomonadati</taxon>
        <taxon>Pseudomonadota</taxon>
        <taxon>Alphaproteobacteria</taxon>
        <taxon>Rhodospirillales</taxon>
        <taxon>Thalassospiraceae</taxon>
        <taxon>Thalassospira</taxon>
    </lineage>
</organism>
<dbReference type="EMBL" id="AUNC01000023">
    <property type="protein sequence ID" value="KEO55813.1"/>
    <property type="molecule type" value="Genomic_DNA"/>
</dbReference>
<keyword evidence="2" id="KW-1185">Reference proteome</keyword>
<evidence type="ECO:0000313" key="2">
    <source>
        <dbReference type="Proteomes" id="UP000027463"/>
    </source>
</evidence>
<proteinExistence type="predicted"/>
<sequence>MDLSMNQTGMDWPESLMPNAFRGLDLLRSVSVRGQKAAGLISGHGVWDGLAGFDPIVAGTFPINLDIDGSDIDILCHCTDFDGFEAHVQAVFGHHDDFGLHRRPATQHVAQAIVVRFVLDDLPVEIFATGTPSQCQFGFRHMLVEARLIYLLGSQLSEEIRKMKRAGFKTEPAFAILLELGADPYLVLDEMYDLGPLALKSRVGRFIL</sequence>
<comment type="caution">
    <text evidence="1">The sequence shown here is derived from an EMBL/GenBank/DDBJ whole genome shotgun (WGS) entry which is preliminary data.</text>
</comment>